<feature type="compositionally biased region" description="Basic and acidic residues" evidence="6">
    <location>
        <begin position="281"/>
        <end position="296"/>
    </location>
</feature>
<keyword evidence="4" id="KW-0804">Transcription</keyword>
<dbReference type="SMART" id="SM00338">
    <property type="entry name" value="BRLZ"/>
    <property type="match status" value="1"/>
</dbReference>
<evidence type="ECO:0000313" key="9">
    <source>
        <dbReference type="Proteomes" id="UP001557470"/>
    </source>
</evidence>
<comment type="similarity">
    <text evidence="1">Belongs to the bZIP family. NFIL3 subfamily.</text>
</comment>
<feature type="compositionally biased region" description="Polar residues" evidence="6">
    <location>
        <begin position="236"/>
        <end position="254"/>
    </location>
</feature>
<evidence type="ECO:0000256" key="1">
    <source>
        <dbReference type="ARBA" id="ARBA00006079"/>
    </source>
</evidence>
<gene>
    <name evidence="8" type="ORF">UPYG_G00064160</name>
</gene>
<organism evidence="8 9">
    <name type="scientific">Umbra pygmaea</name>
    <name type="common">Eastern mudminnow</name>
    <dbReference type="NCBI Taxonomy" id="75934"/>
    <lineage>
        <taxon>Eukaryota</taxon>
        <taxon>Metazoa</taxon>
        <taxon>Chordata</taxon>
        <taxon>Craniata</taxon>
        <taxon>Vertebrata</taxon>
        <taxon>Euteleostomi</taxon>
        <taxon>Actinopterygii</taxon>
        <taxon>Neopterygii</taxon>
        <taxon>Teleostei</taxon>
        <taxon>Protacanthopterygii</taxon>
        <taxon>Esociformes</taxon>
        <taxon>Umbridae</taxon>
        <taxon>Umbra</taxon>
    </lineage>
</organism>
<feature type="compositionally biased region" description="Low complexity" evidence="6">
    <location>
        <begin position="372"/>
        <end position="385"/>
    </location>
</feature>
<feature type="region of interest" description="Disordered" evidence="6">
    <location>
        <begin position="360"/>
        <end position="402"/>
    </location>
</feature>
<reference evidence="8 9" key="1">
    <citation type="submission" date="2024-06" db="EMBL/GenBank/DDBJ databases">
        <authorList>
            <person name="Pan Q."/>
            <person name="Wen M."/>
            <person name="Jouanno E."/>
            <person name="Zahm M."/>
            <person name="Klopp C."/>
            <person name="Cabau C."/>
            <person name="Louis A."/>
            <person name="Berthelot C."/>
            <person name="Parey E."/>
            <person name="Roest Crollius H."/>
            <person name="Montfort J."/>
            <person name="Robinson-Rechavi M."/>
            <person name="Bouchez O."/>
            <person name="Lampietro C."/>
            <person name="Lopez Roques C."/>
            <person name="Donnadieu C."/>
            <person name="Postlethwait J."/>
            <person name="Bobe J."/>
            <person name="Verreycken H."/>
            <person name="Guiguen Y."/>
        </authorList>
    </citation>
    <scope>NUCLEOTIDE SEQUENCE [LARGE SCALE GENOMIC DNA]</scope>
    <source>
        <strain evidence="8">Up_M1</strain>
        <tissue evidence="8">Testis</tissue>
    </source>
</reference>
<dbReference type="GO" id="GO:0003677">
    <property type="term" value="F:DNA binding"/>
    <property type="evidence" value="ECO:0007669"/>
    <property type="project" value="UniProtKB-KW"/>
</dbReference>
<accession>A0ABD0XZH0</accession>
<keyword evidence="3" id="KW-0238">DNA-binding</keyword>
<dbReference type="InterPro" id="IPR047106">
    <property type="entry name" value="NFIL3-like_bZIP"/>
</dbReference>
<evidence type="ECO:0000256" key="6">
    <source>
        <dbReference type="SAM" id="MobiDB-lite"/>
    </source>
</evidence>
<feature type="region of interest" description="Disordered" evidence="6">
    <location>
        <begin position="203"/>
        <end position="319"/>
    </location>
</feature>
<evidence type="ECO:0000259" key="7">
    <source>
        <dbReference type="PROSITE" id="PS50217"/>
    </source>
</evidence>
<dbReference type="AlphaFoldDB" id="A0ABD0XZH0"/>
<protein>
    <recommendedName>
        <fullName evidence="7">BZIP domain-containing protein</fullName>
    </recommendedName>
</protein>
<evidence type="ECO:0000256" key="5">
    <source>
        <dbReference type="ARBA" id="ARBA00023242"/>
    </source>
</evidence>
<dbReference type="FunFam" id="1.20.5.170:FF:000025">
    <property type="entry name" value="nuclear factor interleukin-3-regulated protein-like"/>
    <property type="match status" value="1"/>
</dbReference>
<dbReference type="PANTHER" id="PTHR15284:SF6">
    <property type="entry name" value="HYPOTHETICAL LOC799271-RELATED"/>
    <property type="match status" value="1"/>
</dbReference>
<feature type="domain" description="BZIP" evidence="7">
    <location>
        <begin position="113"/>
        <end position="163"/>
    </location>
</feature>
<keyword evidence="9" id="KW-1185">Reference proteome</keyword>
<sequence>MSLPLSQGYPRMKDQIKPTSTIFQETIGPSTLLGLEGMDSKPLSGTMSFTDESVSILASSSQLACSLLGGSSALKQRETIAATSNHANDDDDHDDVSSALRRKREFIPDEKKDDGYWDKRKKNNEAAKRSREKRRANDMVLETRVLGLLEENARLRAELLALKFRFGLVKDPSNVAIMPVAMPPSNHIAPRYYLPNGEGSYPHNATPTHHHIVQPNPPHQSSPYGVRGTGVPVGRDTSSISEDSGFSPGSSNMGSPVFFDDGLGESSRPSPRTTVEQGGYDPHHSPDVEGPYHGKQDSSLPHKLRFKTPGGGSDAGEIPVMCTDSRRPCPVATVGPHFPRSQAGCDSHRGEGQLAWPREEARAGYDQYQQYTPSGGSSHSPSTTSRADSYMDENGALKSQLSSLSQEVAQLKKLFSQQLLSKLA</sequence>
<dbReference type="CDD" id="cd14694">
    <property type="entry name" value="bZIP_NFIL3"/>
    <property type="match status" value="1"/>
</dbReference>
<feature type="compositionally biased region" description="Polar residues" evidence="6">
    <location>
        <begin position="267"/>
        <end position="276"/>
    </location>
</feature>
<proteinExistence type="inferred from homology"/>
<dbReference type="PANTHER" id="PTHR15284">
    <property type="entry name" value="NUCLEAR FACTOR INTERLEUKIN-3-REGULATED PROTEIN"/>
    <property type="match status" value="1"/>
</dbReference>
<keyword evidence="5" id="KW-0539">Nucleus</keyword>
<dbReference type="Pfam" id="PF07716">
    <property type="entry name" value="bZIP_2"/>
    <property type="match status" value="1"/>
</dbReference>
<dbReference type="InterPro" id="IPR004827">
    <property type="entry name" value="bZIP"/>
</dbReference>
<evidence type="ECO:0000256" key="2">
    <source>
        <dbReference type="ARBA" id="ARBA00023015"/>
    </source>
</evidence>
<dbReference type="SUPFAM" id="SSF57959">
    <property type="entry name" value="Leucine zipper domain"/>
    <property type="match status" value="1"/>
</dbReference>
<keyword evidence="2" id="KW-0805">Transcription regulation</keyword>
<dbReference type="Gene3D" id="1.20.5.170">
    <property type="match status" value="1"/>
</dbReference>
<comment type="caution">
    <text evidence="8">The sequence shown here is derived from an EMBL/GenBank/DDBJ whole genome shotgun (WGS) entry which is preliminary data.</text>
</comment>
<evidence type="ECO:0000256" key="4">
    <source>
        <dbReference type="ARBA" id="ARBA00023163"/>
    </source>
</evidence>
<feature type="region of interest" description="Disordered" evidence="6">
    <location>
        <begin position="111"/>
        <end position="134"/>
    </location>
</feature>
<dbReference type="EMBL" id="JAGEUA010000002">
    <property type="protein sequence ID" value="KAL1005802.1"/>
    <property type="molecule type" value="Genomic_DNA"/>
</dbReference>
<dbReference type="InterPro" id="IPR047229">
    <property type="entry name" value="NFIL3-like"/>
</dbReference>
<dbReference type="PROSITE" id="PS50217">
    <property type="entry name" value="BZIP"/>
    <property type="match status" value="1"/>
</dbReference>
<evidence type="ECO:0000313" key="8">
    <source>
        <dbReference type="EMBL" id="KAL1005802.1"/>
    </source>
</evidence>
<dbReference type="PROSITE" id="PS00036">
    <property type="entry name" value="BZIP_BASIC"/>
    <property type="match status" value="1"/>
</dbReference>
<name>A0ABD0XZH0_UMBPY</name>
<feature type="compositionally biased region" description="Basic and acidic residues" evidence="6">
    <location>
        <begin position="111"/>
        <end position="129"/>
    </location>
</feature>
<evidence type="ECO:0000256" key="3">
    <source>
        <dbReference type="ARBA" id="ARBA00023125"/>
    </source>
</evidence>
<dbReference type="InterPro" id="IPR046347">
    <property type="entry name" value="bZIP_sf"/>
</dbReference>
<dbReference type="Proteomes" id="UP001557470">
    <property type="component" value="Unassembled WGS sequence"/>
</dbReference>